<evidence type="ECO:0000313" key="2">
    <source>
        <dbReference type="Proteomes" id="UP001234297"/>
    </source>
</evidence>
<gene>
    <name evidence="1" type="ORF">MRB53_025964</name>
</gene>
<dbReference type="Proteomes" id="UP001234297">
    <property type="component" value="Chromosome 8"/>
</dbReference>
<name>A0ACC2LHI5_PERAE</name>
<dbReference type="EMBL" id="CM056816">
    <property type="protein sequence ID" value="KAJ8632628.1"/>
    <property type="molecule type" value="Genomic_DNA"/>
</dbReference>
<protein>
    <submittedName>
        <fullName evidence="1">Uncharacterized protein</fullName>
    </submittedName>
</protein>
<proteinExistence type="predicted"/>
<reference evidence="1 2" key="1">
    <citation type="journal article" date="2022" name="Hortic Res">
        <title>A haplotype resolved chromosomal level avocado genome allows analysis of novel avocado genes.</title>
        <authorList>
            <person name="Nath O."/>
            <person name="Fletcher S.J."/>
            <person name="Hayward A."/>
            <person name="Shaw L.M."/>
            <person name="Masouleh A.K."/>
            <person name="Furtado A."/>
            <person name="Henry R.J."/>
            <person name="Mitter N."/>
        </authorList>
    </citation>
    <scope>NUCLEOTIDE SEQUENCE [LARGE SCALE GENOMIC DNA]</scope>
    <source>
        <strain evidence="2">cv. Hass</strain>
    </source>
</reference>
<accession>A0ACC2LHI5</accession>
<sequence>MEYNLPGGGSGSRMFGHWKSSGHPNRGRGKYGVAPPARVYRRRHVAWNGTALGHRQQHDQTPTMVKFKVTRPDMKLELKLKGLNLESWDLLK</sequence>
<organism evidence="1 2">
    <name type="scientific">Persea americana</name>
    <name type="common">Avocado</name>
    <dbReference type="NCBI Taxonomy" id="3435"/>
    <lineage>
        <taxon>Eukaryota</taxon>
        <taxon>Viridiplantae</taxon>
        <taxon>Streptophyta</taxon>
        <taxon>Embryophyta</taxon>
        <taxon>Tracheophyta</taxon>
        <taxon>Spermatophyta</taxon>
        <taxon>Magnoliopsida</taxon>
        <taxon>Magnoliidae</taxon>
        <taxon>Laurales</taxon>
        <taxon>Lauraceae</taxon>
        <taxon>Persea</taxon>
    </lineage>
</organism>
<keyword evidence="2" id="KW-1185">Reference proteome</keyword>
<comment type="caution">
    <text evidence="1">The sequence shown here is derived from an EMBL/GenBank/DDBJ whole genome shotgun (WGS) entry which is preliminary data.</text>
</comment>
<evidence type="ECO:0000313" key="1">
    <source>
        <dbReference type="EMBL" id="KAJ8632628.1"/>
    </source>
</evidence>